<dbReference type="Proteomes" id="UP000887565">
    <property type="component" value="Unplaced"/>
</dbReference>
<dbReference type="InterPro" id="IPR050231">
    <property type="entry name" value="Iron_ascorbate_oxido_reductase"/>
</dbReference>
<organism evidence="3 4">
    <name type="scientific">Romanomermis culicivorax</name>
    <name type="common">Nematode worm</name>
    <dbReference type="NCBI Taxonomy" id="13658"/>
    <lineage>
        <taxon>Eukaryota</taxon>
        <taxon>Metazoa</taxon>
        <taxon>Ecdysozoa</taxon>
        <taxon>Nematoda</taxon>
        <taxon>Enoplea</taxon>
        <taxon>Dorylaimia</taxon>
        <taxon>Mermithida</taxon>
        <taxon>Mermithoidea</taxon>
        <taxon>Mermithidae</taxon>
        <taxon>Romanomermis</taxon>
    </lineage>
</organism>
<proteinExistence type="predicted"/>
<dbReference type="InterPro" id="IPR027443">
    <property type="entry name" value="IPNS-like_sf"/>
</dbReference>
<dbReference type="SUPFAM" id="SSF51197">
    <property type="entry name" value="Clavaminate synthase-like"/>
    <property type="match status" value="1"/>
</dbReference>
<dbReference type="AlphaFoldDB" id="A0A915JE06"/>
<protein>
    <submittedName>
        <fullName evidence="4">Non-haem dioxygenase N-terminal domain-containing protein</fullName>
    </submittedName>
</protein>
<sequence length="342" mass="39417">MQTSMAFKWPVVSLGDYNVKRKSGHIPKELIDQFDRNLRNFGALFIVDHGIDENLCRKCLNDFKEFFHKPLEEKLKYELSDKSRSRGYIPFETLNVRAFMGEFGCPNDATERFLLGPTTNRPQIPDPGDVSQDYMVSWRPNVYHECFRGSAIEFYNETEKLCHVIMQIMSSAMDMPPNFLRRLCSENDNGMSVAHYPVMEHVKEEKQDRAGEQRDIGLFTLILQDEVKGALKLRNSFNELVPADAPSPDAFLLLLGEPLQRMTNDFWPSLSHVVPLNGRNDDVSQSLNNRVERTSVPFFVKLDKSALVRPLPKYLIENGGHAKYETRTFSAFAHEIQNLYEK</sequence>
<dbReference type="OMA" id="SQFIWPA"/>
<feature type="domain" description="Non-haem dioxygenase N-terminal" evidence="2">
    <location>
        <begin position="10"/>
        <end position="97"/>
    </location>
</feature>
<name>A0A915JE06_ROMCU</name>
<dbReference type="Gene3D" id="2.60.120.330">
    <property type="entry name" value="B-lactam Antibiotic, Isopenicillin N Synthase, Chain"/>
    <property type="match status" value="1"/>
</dbReference>
<feature type="domain" description="Isopenicillin N synthase-like Fe(2+) 2OG dioxygenase" evidence="1">
    <location>
        <begin position="191"/>
        <end position="300"/>
    </location>
</feature>
<dbReference type="WBParaSite" id="nRc.2.0.1.t24035-RA">
    <property type="protein sequence ID" value="nRc.2.0.1.t24035-RA"/>
    <property type="gene ID" value="nRc.2.0.1.g24035"/>
</dbReference>
<dbReference type="PANTHER" id="PTHR47990">
    <property type="entry name" value="2-OXOGLUTARATE (2OG) AND FE(II)-DEPENDENT OXYGENASE SUPERFAMILY PROTEIN-RELATED"/>
    <property type="match status" value="1"/>
</dbReference>
<evidence type="ECO:0000259" key="1">
    <source>
        <dbReference type="Pfam" id="PF03171"/>
    </source>
</evidence>
<dbReference type="InterPro" id="IPR026992">
    <property type="entry name" value="DIOX_N"/>
</dbReference>
<dbReference type="Pfam" id="PF14226">
    <property type="entry name" value="DIOX_N"/>
    <property type="match status" value="1"/>
</dbReference>
<evidence type="ECO:0000313" key="4">
    <source>
        <dbReference type="WBParaSite" id="nRc.2.0.1.t24035-RA"/>
    </source>
</evidence>
<evidence type="ECO:0000313" key="3">
    <source>
        <dbReference type="Proteomes" id="UP000887565"/>
    </source>
</evidence>
<evidence type="ECO:0000259" key="2">
    <source>
        <dbReference type="Pfam" id="PF14226"/>
    </source>
</evidence>
<dbReference type="Pfam" id="PF03171">
    <property type="entry name" value="2OG-FeII_Oxy"/>
    <property type="match status" value="1"/>
</dbReference>
<keyword evidence="3" id="KW-1185">Reference proteome</keyword>
<accession>A0A915JE06</accession>
<dbReference type="InterPro" id="IPR044861">
    <property type="entry name" value="IPNS-like_FE2OG_OXY"/>
</dbReference>
<reference evidence="4" key="1">
    <citation type="submission" date="2022-11" db="UniProtKB">
        <authorList>
            <consortium name="WormBaseParasite"/>
        </authorList>
    </citation>
    <scope>IDENTIFICATION</scope>
</reference>